<dbReference type="AlphaFoldDB" id="C6R7Q8"/>
<evidence type="ECO:0000313" key="2">
    <source>
        <dbReference type="Proteomes" id="UP000004384"/>
    </source>
</evidence>
<protein>
    <submittedName>
        <fullName evidence="1">Uncharacterized protein</fullName>
    </submittedName>
</protein>
<dbReference type="RefSeq" id="WP_005327178.1">
    <property type="nucleotide sequence ID" value="NZ_ACVP01000007.1"/>
</dbReference>
<dbReference type="EMBL" id="ACVP01000007">
    <property type="protein sequence ID" value="EET78028.1"/>
    <property type="molecule type" value="Genomic_DNA"/>
</dbReference>
<gene>
    <name evidence="1" type="ORF">CORTU0001_0952</name>
</gene>
<reference evidence="1 2" key="1">
    <citation type="submission" date="2009-06" db="EMBL/GenBank/DDBJ databases">
        <authorList>
            <person name="Dodson R."/>
            <person name="Sebastian Y."/>
            <person name="Madupu R."/>
            <person name="Durkin A.S."/>
            <person name="Torralba M."/>
            <person name="Methe B."/>
            <person name="Sutton G.G."/>
            <person name="Strausberg R.L."/>
            <person name="Nelson K.E."/>
        </authorList>
    </citation>
    <scope>NUCLEOTIDE SEQUENCE [LARGE SCALE GENOMIC DNA]</scope>
    <source>
        <strain evidence="1 2">SK141</strain>
    </source>
</reference>
<comment type="caution">
    <text evidence="1">The sequence shown here is derived from an EMBL/GenBank/DDBJ whole genome shotgun (WGS) entry which is preliminary data.</text>
</comment>
<dbReference type="Proteomes" id="UP000004384">
    <property type="component" value="Unassembled WGS sequence"/>
</dbReference>
<organism evidence="1 2">
    <name type="scientific">Corynebacterium tuberculostearicum SK141</name>
    <dbReference type="NCBI Taxonomy" id="553206"/>
    <lineage>
        <taxon>Bacteria</taxon>
        <taxon>Bacillati</taxon>
        <taxon>Actinomycetota</taxon>
        <taxon>Actinomycetes</taxon>
        <taxon>Mycobacteriales</taxon>
        <taxon>Corynebacteriaceae</taxon>
        <taxon>Corynebacterium</taxon>
    </lineage>
</organism>
<proteinExistence type="predicted"/>
<accession>C6R7Q8</accession>
<evidence type="ECO:0000313" key="1">
    <source>
        <dbReference type="EMBL" id="EET78028.1"/>
    </source>
</evidence>
<name>C6R7Q8_9CORY</name>
<sequence>MHTKSIGTAASLLPRVGGGGSAVPMLLPLWCAEVLASRRR</sequence>